<organism evidence="9">
    <name type="scientific">Grosmannia clavigera (strain kw1407 / UAMH 11150)</name>
    <name type="common">Blue stain fungus</name>
    <name type="synonym">Graphiocladiella clavigera</name>
    <dbReference type="NCBI Taxonomy" id="655863"/>
    <lineage>
        <taxon>Eukaryota</taxon>
        <taxon>Fungi</taxon>
        <taxon>Dikarya</taxon>
        <taxon>Ascomycota</taxon>
        <taxon>Pezizomycotina</taxon>
        <taxon>Sordariomycetes</taxon>
        <taxon>Sordariomycetidae</taxon>
        <taxon>Ophiostomatales</taxon>
        <taxon>Ophiostomataceae</taxon>
        <taxon>Leptographium</taxon>
    </lineage>
</organism>
<feature type="compositionally biased region" description="Low complexity" evidence="6">
    <location>
        <begin position="208"/>
        <end position="226"/>
    </location>
</feature>
<name>F0X9I3_GROCL</name>
<dbReference type="SUPFAM" id="SSF81995">
    <property type="entry name" value="beta-sandwich domain of Sec23/24"/>
    <property type="match status" value="1"/>
</dbReference>
<dbReference type="InterPro" id="IPR011598">
    <property type="entry name" value="bHLH_dom"/>
</dbReference>
<dbReference type="FunFam" id="4.10.280.10:FF:000116">
    <property type="entry name" value="Putative HLH transcription factor"/>
    <property type="match status" value="1"/>
</dbReference>
<reference evidence="8 9" key="1">
    <citation type="journal article" date="2011" name="Proc. Natl. Acad. Sci. U.S.A.">
        <title>Genome and transcriptome analyses of the mountain pine beetle-fungal symbiont Grosmannia clavigera, a lodgepole pine pathogen.</title>
        <authorList>
            <person name="DiGuistini S."/>
            <person name="Wang Y."/>
            <person name="Liao N.Y."/>
            <person name="Taylor G."/>
            <person name="Tanguay P."/>
            <person name="Feau N."/>
            <person name="Henrissat B."/>
            <person name="Chan S.K."/>
            <person name="Hesse-Orce U."/>
            <person name="Alamouti S.M."/>
            <person name="Tsui C.K.M."/>
            <person name="Docking R.T."/>
            <person name="Levasseur A."/>
            <person name="Haridas S."/>
            <person name="Robertson G."/>
            <person name="Birol I."/>
            <person name="Holt R.A."/>
            <person name="Marra M.A."/>
            <person name="Hamelin R.C."/>
            <person name="Hirst M."/>
            <person name="Jones S.J.M."/>
            <person name="Bohlmann J."/>
            <person name="Breuil C."/>
        </authorList>
    </citation>
    <scope>NUCLEOTIDE SEQUENCE [LARGE SCALE GENOMIC DNA]</scope>
    <source>
        <strain evidence="9">kw1407 / UAMH 11150</strain>
    </source>
</reference>
<dbReference type="RefSeq" id="XP_014175333.1">
    <property type="nucleotide sequence ID" value="XM_014319858.1"/>
</dbReference>
<dbReference type="Gene3D" id="4.10.280.10">
    <property type="entry name" value="Helix-loop-helix DNA-binding domain"/>
    <property type="match status" value="1"/>
</dbReference>
<dbReference type="InParanoid" id="F0X9I3"/>
<keyword evidence="4" id="KW-0539">Nucleus</keyword>
<evidence type="ECO:0000256" key="4">
    <source>
        <dbReference type="ARBA" id="ARBA00023242"/>
    </source>
</evidence>
<dbReference type="CDD" id="cd11399">
    <property type="entry name" value="bHLHzip_scHMS1_like"/>
    <property type="match status" value="1"/>
</dbReference>
<proteinExistence type="predicted"/>
<dbReference type="GO" id="GO:0003690">
    <property type="term" value="F:double-stranded DNA binding"/>
    <property type="evidence" value="ECO:0007669"/>
    <property type="project" value="UniProtKB-ARBA"/>
</dbReference>
<feature type="domain" description="BHLH" evidence="7">
    <location>
        <begin position="369"/>
        <end position="443"/>
    </location>
</feature>
<feature type="region of interest" description="Disordered" evidence="6">
    <location>
        <begin position="708"/>
        <end position="733"/>
    </location>
</feature>
<feature type="region of interest" description="Disordered" evidence="6">
    <location>
        <begin position="1201"/>
        <end position="1225"/>
    </location>
</feature>
<feature type="compositionally biased region" description="Low complexity" evidence="6">
    <location>
        <begin position="304"/>
        <end position="317"/>
    </location>
</feature>
<dbReference type="Pfam" id="PF09427">
    <property type="entry name" value="DUF2014"/>
    <property type="match status" value="1"/>
</dbReference>
<evidence type="ECO:0000313" key="9">
    <source>
        <dbReference type="Proteomes" id="UP000007796"/>
    </source>
</evidence>
<dbReference type="GO" id="GO:0032933">
    <property type="term" value="P:SREBP signaling pathway"/>
    <property type="evidence" value="ECO:0007669"/>
    <property type="project" value="InterPro"/>
</dbReference>
<evidence type="ECO:0000256" key="3">
    <source>
        <dbReference type="ARBA" id="ARBA00023163"/>
    </source>
</evidence>
<keyword evidence="9" id="KW-1185">Reference proteome</keyword>
<keyword evidence="3" id="KW-0804">Transcription</keyword>
<dbReference type="GO" id="GO:0045944">
    <property type="term" value="P:positive regulation of transcription by RNA polymerase II"/>
    <property type="evidence" value="ECO:0007669"/>
    <property type="project" value="InterPro"/>
</dbReference>
<dbReference type="GO" id="GO:0016020">
    <property type="term" value="C:membrane"/>
    <property type="evidence" value="ECO:0007669"/>
    <property type="project" value="UniProtKB-ARBA"/>
</dbReference>
<dbReference type="InterPro" id="IPR052099">
    <property type="entry name" value="Regulatory_TF_Diverse"/>
</dbReference>
<feature type="region of interest" description="Disordered" evidence="6">
    <location>
        <begin position="304"/>
        <end position="377"/>
    </location>
</feature>
<feature type="region of interest" description="Disordered" evidence="6">
    <location>
        <begin position="962"/>
        <end position="986"/>
    </location>
</feature>
<evidence type="ECO:0000256" key="6">
    <source>
        <dbReference type="SAM" id="MobiDB-lite"/>
    </source>
</evidence>
<evidence type="ECO:0000313" key="8">
    <source>
        <dbReference type="EMBL" id="EFX05851.1"/>
    </source>
</evidence>
<evidence type="ECO:0000256" key="1">
    <source>
        <dbReference type="ARBA" id="ARBA00004123"/>
    </source>
</evidence>
<gene>
    <name evidence="8" type="ORF">CMQ_3920</name>
</gene>
<comment type="subcellular location">
    <subcellularLocation>
        <location evidence="1">Nucleus</location>
    </subcellularLocation>
</comment>
<feature type="compositionally biased region" description="Low complexity" evidence="6">
    <location>
        <begin position="708"/>
        <end position="729"/>
    </location>
</feature>
<dbReference type="InterPro" id="IPR036638">
    <property type="entry name" value="HLH_DNA-bd_sf"/>
</dbReference>
<evidence type="ECO:0000256" key="2">
    <source>
        <dbReference type="ARBA" id="ARBA00023015"/>
    </source>
</evidence>
<feature type="region of interest" description="Disordered" evidence="6">
    <location>
        <begin position="186"/>
        <end position="226"/>
    </location>
</feature>
<dbReference type="OrthoDB" id="2133190at2759"/>
<dbReference type="GeneID" id="25977074"/>
<sequence>MADQQHGDPVYAGLDSFDVSGAGSTAEDDGSLAALMSNISQQHRPEQRSSRSSNNTRTNSNGNTNTIDSTGASTDINSRERNTQETNTTVNSTSISTNTSRSTSTSNNSRPDIAANSNANTNANAEADLSLASAPSTIGQSPLSFYPAESSTWGSSLSGTPSGFEYGSPGSYLGFYSPQAQLAQQWPSTSVPSFAGALPERPRGADAQAEQQQQQQQQQSQQSPEELLSQQQLQQYQLLQFQQQQQLLFQQHQLLQQQQQQLNLPGHFVGQRQFRPNVSPEVLSALTPAQQEALRSIAMPVHLQYQSPKSEPSPQSSAGGGLPSSPEGANGPESNSNNGKGLGMGRKRKSSADDDDDDDEDDEDQPQPIKKTAHNMIEKRYRTNLNEKIAALRDSVPSLRIMTKSARGEDTTEDREELHGLTPAHKLNKATVLSKATEYIRHLEKRNNRLQDENGQMLQRISAFEKLFMHGALTNTNLVSPMAQANPAMAFGGGGPADTSSFMNNAAMAARGGGGGGGGASGLGDPQGMIPVPEEMKRILQAQAAAGRPYPVPQQQPFPATPSVLRQQQIQQQQQQIQQQQSRWQSAGPYLGKMMVGSLAGLMILEAVREEEQDTSALEGRGLLAVPLQMVRPMVAASGLGKGMGGASSGMHVGFGGMYMSMGQLVWTAKVAVLLGVLLWALLPRMWRRGGSEKERVEEERSGWYGWTTTSTATSTATSTSTSTSASTAPSPIHTRREAWLTASQSVWVPRRDSFVVEAAALAVKAVRVSLRKVLGVQGYRQLTGQTTEEDAGRVKAWDIALDAQLGGGDVAINGRRLALTLLASHMLPDTAQRRMLCALHIRVLQREVGGGWADGLGARLARGQWEAAREGVEEGEIEMENDNNHLPTHLSVLLLQECDDVLSEDVVRRAHNLAFNRQTDDNDDNDDGSLDAVVEDAAVRSPLDAVAAWFANQLVSRVLAESVEETEEEEDEREEEDEVESGNGFHFLPPSPPKISGAAVIDLDVAARAAPAGSSAQVRALVARAVLVDERRGTSIAEALRALRSLDGGGAGPDTHQLLLALRCAMATAHLQRCPASPPPQDVLASVDEMLGGGGAGGVSLLACAAAFRLMLTLQSREGAADRHAVSLERLAGALRLWTGGPAGRRCGLGAAARRSMVRRCLAVTRSIVGMDEDVRFVGRLEDIVDEVEDEVEDEDAIMDYGATPDDDTGYGSMSEDGRLVDVC</sequence>
<evidence type="ECO:0000256" key="5">
    <source>
        <dbReference type="SAM" id="Coils"/>
    </source>
</evidence>
<dbReference type="HOGENOM" id="CLU_008057_1_0_1"/>
<dbReference type="PANTHER" id="PTHR47336:SF2">
    <property type="entry name" value="TRANSCRIPTION FACTOR HMS1-RELATED"/>
    <property type="match status" value="1"/>
</dbReference>
<dbReference type="Pfam" id="PF00010">
    <property type="entry name" value="HLH"/>
    <property type="match status" value="1"/>
</dbReference>
<dbReference type="SUPFAM" id="SSF47459">
    <property type="entry name" value="HLH, helix-loop-helix DNA-binding domain"/>
    <property type="match status" value="1"/>
</dbReference>
<dbReference type="AlphaFoldDB" id="F0X9I3"/>
<protein>
    <submittedName>
        <fullName evidence="8">Hlh transcription factor</fullName>
    </submittedName>
</protein>
<dbReference type="GO" id="GO:0005634">
    <property type="term" value="C:nucleus"/>
    <property type="evidence" value="ECO:0007669"/>
    <property type="project" value="UniProtKB-SubCell"/>
</dbReference>
<feature type="coiled-coil region" evidence="5">
    <location>
        <begin position="433"/>
        <end position="460"/>
    </location>
</feature>
<dbReference type="InterPro" id="IPR019006">
    <property type="entry name" value="Sre1_C"/>
</dbReference>
<accession>F0X9I3</accession>
<feature type="compositionally biased region" description="Polar residues" evidence="6">
    <location>
        <begin position="67"/>
        <end position="76"/>
    </location>
</feature>
<keyword evidence="2" id="KW-0805">Transcription regulation</keyword>
<evidence type="ECO:0000259" key="7">
    <source>
        <dbReference type="PROSITE" id="PS50888"/>
    </source>
</evidence>
<dbReference type="eggNOG" id="KOG2588">
    <property type="taxonomic scope" value="Eukaryota"/>
</dbReference>
<dbReference type="PANTHER" id="PTHR47336">
    <property type="entry name" value="TRANSCRIPTION FACTOR HMS1-RELATED"/>
    <property type="match status" value="1"/>
</dbReference>
<feature type="compositionally biased region" description="Acidic residues" evidence="6">
    <location>
        <begin position="353"/>
        <end position="365"/>
    </location>
</feature>
<dbReference type="EMBL" id="GL629735">
    <property type="protein sequence ID" value="EFX05851.1"/>
    <property type="molecule type" value="Genomic_DNA"/>
</dbReference>
<dbReference type="SMART" id="SM00353">
    <property type="entry name" value="HLH"/>
    <property type="match status" value="1"/>
</dbReference>
<dbReference type="Proteomes" id="UP000007796">
    <property type="component" value="Unassembled WGS sequence"/>
</dbReference>
<feature type="compositionally biased region" description="Low complexity" evidence="6">
    <location>
        <begin position="50"/>
        <end position="66"/>
    </location>
</feature>
<dbReference type="GO" id="GO:0046983">
    <property type="term" value="F:protein dimerization activity"/>
    <property type="evidence" value="ECO:0007669"/>
    <property type="project" value="InterPro"/>
</dbReference>
<feature type="region of interest" description="Disordered" evidence="6">
    <location>
        <begin position="1"/>
        <end position="118"/>
    </location>
</feature>
<keyword evidence="5" id="KW-0175">Coiled coil</keyword>
<feature type="compositionally biased region" description="Acidic residues" evidence="6">
    <location>
        <begin position="963"/>
        <end position="981"/>
    </location>
</feature>
<feature type="compositionally biased region" description="Low complexity" evidence="6">
    <location>
        <begin position="86"/>
        <end position="118"/>
    </location>
</feature>
<dbReference type="PROSITE" id="PS50888">
    <property type="entry name" value="BHLH"/>
    <property type="match status" value="1"/>
</dbReference>
<dbReference type="STRING" id="655863.F0X9I3"/>